<dbReference type="InterPro" id="IPR036259">
    <property type="entry name" value="MFS_trans_sf"/>
</dbReference>
<comment type="caution">
    <text evidence="7">The sequence shown here is derived from an EMBL/GenBank/DDBJ whole genome shotgun (WGS) entry which is preliminary data.</text>
</comment>
<sequence>MSYADLLRGPHVMRLLLGTLVGRLPSAMAAVAVPLALRQAGASYGFVGLAVGAFAVASAVGGPLLGRIVDRVGQPRVLLPTALVAAVGFAVVAVAPGSTAAVLGGVVLAGAATPPLEPCLRALWPDIVAPGKLESAYALDSASQELVFVGGPLVVAGGVAVASPAAALWAGALLGVAGVLVVVTAPPARAWKAPARPADWLGPLRSRGLVVLITGLTGVGIAIGTLNVLVVSYAEGHRMPGGAPALLALNALGALTGGLAYGAVRRWRVAPPRRTLLMMLGLTAGYGLLCLLPAPPYMACLMLLTGLFLAPVLTVVFVLVGELAPAGTVTEAFAWLVTLMTAGVALGSAVTGTVLEGAGATWAAACGVLGVAVGTLVILAGQAQLVPAAAREEAGEAPARAAA</sequence>
<dbReference type="EMBL" id="RBAM01000012">
    <property type="protein sequence ID" value="RKN65379.1"/>
    <property type="molecule type" value="Genomic_DNA"/>
</dbReference>
<dbReference type="AlphaFoldDB" id="A0A3B0AYM6"/>
<evidence type="ECO:0000256" key="4">
    <source>
        <dbReference type="ARBA" id="ARBA00023136"/>
    </source>
</evidence>
<feature type="transmembrane region" description="Helical" evidence="5">
    <location>
        <begin position="77"/>
        <end position="95"/>
    </location>
</feature>
<feature type="transmembrane region" description="Helical" evidence="5">
    <location>
        <begin position="12"/>
        <end position="37"/>
    </location>
</feature>
<dbReference type="PANTHER" id="PTHR23542">
    <property type="match status" value="1"/>
</dbReference>
<evidence type="ECO:0000256" key="2">
    <source>
        <dbReference type="ARBA" id="ARBA00022692"/>
    </source>
</evidence>
<dbReference type="Proteomes" id="UP000270343">
    <property type="component" value="Unassembled WGS sequence"/>
</dbReference>
<evidence type="ECO:0000313" key="8">
    <source>
        <dbReference type="Proteomes" id="UP000270343"/>
    </source>
</evidence>
<dbReference type="PANTHER" id="PTHR23542:SF1">
    <property type="entry name" value="MAJOR FACILITATOR SUPERFAMILY (MFS) PROFILE DOMAIN-CONTAINING PROTEIN"/>
    <property type="match status" value="1"/>
</dbReference>
<reference evidence="7 8" key="1">
    <citation type="journal article" date="2015" name="Antonie Van Leeuwenhoek">
        <title>Streptomyces klenkii sp. nov., isolated from deep marine sediment.</title>
        <authorList>
            <person name="Veyisoglu A."/>
            <person name="Sahin N."/>
        </authorList>
    </citation>
    <scope>NUCLEOTIDE SEQUENCE [LARGE SCALE GENOMIC DNA]</scope>
    <source>
        <strain evidence="7 8">KCTC 29202</strain>
    </source>
</reference>
<feature type="transmembrane region" description="Helical" evidence="5">
    <location>
        <begin position="361"/>
        <end position="381"/>
    </location>
</feature>
<dbReference type="PROSITE" id="PS50850">
    <property type="entry name" value="MFS"/>
    <property type="match status" value="1"/>
</dbReference>
<dbReference type="GO" id="GO:0022857">
    <property type="term" value="F:transmembrane transporter activity"/>
    <property type="evidence" value="ECO:0007669"/>
    <property type="project" value="InterPro"/>
</dbReference>
<dbReference type="GO" id="GO:0005886">
    <property type="term" value="C:plasma membrane"/>
    <property type="evidence" value="ECO:0007669"/>
    <property type="project" value="UniProtKB-SubCell"/>
</dbReference>
<proteinExistence type="predicted"/>
<dbReference type="RefSeq" id="WP_120758090.1">
    <property type="nucleotide sequence ID" value="NZ_JBIBGF010000010.1"/>
</dbReference>
<accession>A0A3B0AYM6</accession>
<feature type="transmembrane region" description="Helical" evidence="5">
    <location>
        <begin position="332"/>
        <end position="355"/>
    </location>
</feature>
<dbReference type="Pfam" id="PF07690">
    <property type="entry name" value="MFS_1"/>
    <property type="match status" value="1"/>
</dbReference>
<evidence type="ECO:0000313" key="7">
    <source>
        <dbReference type="EMBL" id="RKN65379.1"/>
    </source>
</evidence>
<organism evidence="7 8">
    <name type="scientific">Streptomyces klenkii</name>
    <dbReference type="NCBI Taxonomy" id="1420899"/>
    <lineage>
        <taxon>Bacteria</taxon>
        <taxon>Bacillati</taxon>
        <taxon>Actinomycetota</taxon>
        <taxon>Actinomycetes</taxon>
        <taxon>Kitasatosporales</taxon>
        <taxon>Streptomycetaceae</taxon>
        <taxon>Streptomyces</taxon>
    </lineage>
</organism>
<dbReference type="InterPro" id="IPR011701">
    <property type="entry name" value="MFS"/>
</dbReference>
<evidence type="ECO:0000256" key="1">
    <source>
        <dbReference type="ARBA" id="ARBA00004651"/>
    </source>
</evidence>
<evidence type="ECO:0000259" key="6">
    <source>
        <dbReference type="PROSITE" id="PS50850"/>
    </source>
</evidence>
<dbReference type="InterPro" id="IPR020846">
    <property type="entry name" value="MFS_dom"/>
</dbReference>
<feature type="transmembrane region" description="Helical" evidence="5">
    <location>
        <begin position="301"/>
        <end position="320"/>
    </location>
</feature>
<keyword evidence="8" id="KW-1185">Reference proteome</keyword>
<keyword evidence="4 5" id="KW-0472">Membrane</keyword>
<feature type="transmembrane region" description="Helical" evidence="5">
    <location>
        <begin position="43"/>
        <end position="65"/>
    </location>
</feature>
<feature type="transmembrane region" description="Helical" evidence="5">
    <location>
        <begin position="245"/>
        <end position="264"/>
    </location>
</feature>
<dbReference type="OrthoDB" id="5243516at2"/>
<name>A0A3B0AYM6_9ACTN</name>
<gene>
    <name evidence="7" type="ORF">D7231_26660</name>
</gene>
<feature type="domain" description="Major facilitator superfamily (MFS) profile" evidence="6">
    <location>
        <begin position="11"/>
        <end position="384"/>
    </location>
</feature>
<feature type="transmembrane region" description="Helical" evidence="5">
    <location>
        <begin position="209"/>
        <end position="233"/>
    </location>
</feature>
<keyword evidence="3 5" id="KW-1133">Transmembrane helix</keyword>
<evidence type="ECO:0000256" key="3">
    <source>
        <dbReference type="ARBA" id="ARBA00022989"/>
    </source>
</evidence>
<keyword evidence="2 5" id="KW-0812">Transmembrane</keyword>
<feature type="transmembrane region" description="Helical" evidence="5">
    <location>
        <begin position="276"/>
        <end position="295"/>
    </location>
</feature>
<evidence type="ECO:0000256" key="5">
    <source>
        <dbReference type="SAM" id="Phobius"/>
    </source>
</evidence>
<protein>
    <submittedName>
        <fullName evidence="7">MFS transporter</fullName>
    </submittedName>
</protein>
<comment type="subcellular location">
    <subcellularLocation>
        <location evidence="1">Cell membrane</location>
        <topology evidence="1">Multi-pass membrane protein</topology>
    </subcellularLocation>
</comment>
<feature type="transmembrane region" description="Helical" evidence="5">
    <location>
        <begin position="166"/>
        <end position="188"/>
    </location>
</feature>
<dbReference type="SUPFAM" id="SSF103473">
    <property type="entry name" value="MFS general substrate transporter"/>
    <property type="match status" value="1"/>
</dbReference>
<dbReference type="Gene3D" id="1.20.1250.20">
    <property type="entry name" value="MFS general substrate transporter like domains"/>
    <property type="match status" value="1"/>
</dbReference>